<feature type="transmembrane region" description="Helical" evidence="1">
    <location>
        <begin position="106"/>
        <end position="130"/>
    </location>
</feature>
<dbReference type="EMBL" id="SMBU01000008">
    <property type="protein sequence ID" value="TCV00354.1"/>
    <property type="molecule type" value="Genomic_DNA"/>
</dbReference>
<evidence type="ECO:0008006" key="4">
    <source>
        <dbReference type="Google" id="ProtNLM"/>
    </source>
</evidence>
<keyword evidence="3" id="KW-1185">Reference proteome</keyword>
<dbReference type="RefSeq" id="WP_207911125.1">
    <property type="nucleotide sequence ID" value="NZ_CBCSGL010000008.1"/>
</dbReference>
<evidence type="ECO:0000313" key="3">
    <source>
        <dbReference type="Proteomes" id="UP000295110"/>
    </source>
</evidence>
<feature type="transmembrane region" description="Helical" evidence="1">
    <location>
        <begin position="34"/>
        <end position="50"/>
    </location>
</feature>
<evidence type="ECO:0000256" key="1">
    <source>
        <dbReference type="SAM" id="Phobius"/>
    </source>
</evidence>
<dbReference type="AlphaFoldDB" id="A0A4R3V9X7"/>
<keyword evidence="1" id="KW-0472">Membrane</keyword>
<keyword evidence="1" id="KW-1133">Transmembrane helix</keyword>
<evidence type="ECO:0000313" key="2">
    <source>
        <dbReference type="EMBL" id="TCV00354.1"/>
    </source>
</evidence>
<keyword evidence="1" id="KW-0812">Transmembrane</keyword>
<gene>
    <name evidence="2" type="ORF">EV671_1008109</name>
</gene>
<accession>A0A4R3V9X7</accession>
<proteinExistence type="predicted"/>
<organism evidence="2 3">
    <name type="scientific">Roseateles saccharophilus</name>
    <name type="common">Pseudomonas saccharophila</name>
    <dbReference type="NCBI Taxonomy" id="304"/>
    <lineage>
        <taxon>Bacteria</taxon>
        <taxon>Pseudomonadati</taxon>
        <taxon>Pseudomonadota</taxon>
        <taxon>Betaproteobacteria</taxon>
        <taxon>Burkholderiales</taxon>
        <taxon>Sphaerotilaceae</taxon>
        <taxon>Roseateles</taxon>
    </lineage>
</organism>
<name>A0A4R3V9X7_ROSSA</name>
<feature type="transmembrane region" description="Helical" evidence="1">
    <location>
        <begin position="9"/>
        <end position="28"/>
    </location>
</feature>
<sequence length="144" mass="15683">MSAPIKHKAVATWLALLVGSFGLHRFYLHGLKDRWAWLFPLPTLLGIVGVQRMNHLGQDDQLAWVLIPLLGISLVAALIGGIVYGLTPDERWNARFNPQQPAAPAGWGAIIGVVLCLLIGGTAMMATIAFSAQRYFESQHSDTP</sequence>
<feature type="transmembrane region" description="Helical" evidence="1">
    <location>
        <begin position="62"/>
        <end position="86"/>
    </location>
</feature>
<comment type="caution">
    <text evidence="2">The sequence shown here is derived from an EMBL/GenBank/DDBJ whole genome shotgun (WGS) entry which is preliminary data.</text>
</comment>
<protein>
    <recommendedName>
        <fullName evidence="4">TM2 domain-containing protein</fullName>
    </recommendedName>
</protein>
<reference evidence="2 3" key="1">
    <citation type="submission" date="2019-03" db="EMBL/GenBank/DDBJ databases">
        <title>Genomic Encyclopedia of Type Strains, Phase IV (KMG-IV): sequencing the most valuable type-strain genomes for metagenomic binning, comparative biology and taxonomic classification.</title>
        <authorList>
            <person name="Goeker M."/>
        </authorList>
    </citation>
    <scope>NUCLEOTIDE SEQUENCE [LARGE SCALE GENOMIC DNA]</scope>
    <source>
        <strain evidence="2 3">DSM 654</strain>
    </source>
</reference>
<dbReference type="Proteomes" id="UP000295110">
    <property type="component" value="Unassembled WGS sequence"/>
</dbReference>